<feature type="region of interest" description="Disordered" evidence="4">
    <location>
        <begin position="331"/>
        <end position="380"/>
    </location>
</feature>
<keyword evidence="6" id="KW-1185">Reference proteome</keyword>
<dbReference type="InterPro" id="IPR044244">
    <property type="entry name" value="TTC27/Emw1"/>
</dbReference>
<dbReference type="PANTHER" id="PTHR16193">
    <property type="entry name" value="TETRATRICOPEPTIDE REPEAT PROTEIN 27"/>
    <property type="match status" value="1"/>
</dbReference>
<proteinExistence type="predicted"/>
<dbReference type="HOGENOM" id="CLU_004905_0_1_1"/>
<dbReference type="SUPFAM" id="SSF48452">
    <property type="entry name" value="TPR-like"/>
    <property type="match status" value="1"/>
</dbReference>
<evidence type="ECO:0000313" key="5">
    <source>
        <dbReference type="EMBL" id="KDN46621.1"/>
    </source>
</evidence>
<dbReference type="STRING" id="1037660.A0A066VYP2"/>
<feature type="compositionally biased region" description="Basic and acidic residues" evidence="4">
    <location>
        <begin position="331"/>
        <end position="347"/>
    </location>
</feature>
<evidence type="ECO:0000256" key="2">
    <source>
        <dbReference type="ARBA" id="ARBA00022803"/>
    </source>
</evidence>
<dbReference type="AlphaFoldDB" id="A0A066VYP2"/>
<feature type="compositionally biased region" description="Polar residues" evidence="4">
    <location>
        <begin position="273"/>
        <end position="282"/>
    </location>
</feature>
<dbReference type="PANTHER" id="PTHR16193:SF0">
    <property type="entry name" value="TETRATRICOPEPTIDE REPEAT PROTEIN 27"/>
    <property type="match status" value="1"/>
</dbReference>
<comment type="caution">
    <text evidence="5">The sequence shown here is derived from an EMBL/GenBank/DDBJ whole genome shotgun (WGS) entry which is preliminary data.</text>
</comment>
<feature type="compositionally biased region" description="Basic and acidic residues" evidence="4">
    <location>
        <begin position="356"/>
        <end position="373"/>
    </location>
</feature>
<dbReference type="OMA" id="NNRYARA"/>
<evidence type="ECO:0000256" key="4">
    <source>
        <dbReference type="SAM" id="MobiDB-lite"/>
    </source>
</evidence>
<dbReference type="Gene3D" id="1.25.40.10">
    <property type="entry name" value="Tetratricopeptide repeat domain"/>
    <property type="match status" value="1"/>
</dbReference>
<dbReference type="PROSITE" id="PS50005">
    <property type="entry name" value="TPR"/>
    <property type="match status" value="2"/>
</dbReference>
<feature type="compositionally biased region" description="Acidic residues" evidence="4">
    <location>
        <begin position="772"/>
        <end position="784"/>
    </location>
</feature>
<dbReference type="InterPro" id="IPR019734">
    <property type="entry name" value="TPR_rpt"/>
</dbReference>
<dbReference type="OrthoDB" id="1936594at2759"/>
<reference evidence="5 6" key="1">
    <citation type="submission" date="2014-05" db="EMBL/GenBank/DDBJ databases">
        <title>Draft genome sequence of a rare smut relative, Tilletiaria anomala UBC 951.</title>
        <authorList>
            <consortium name="DOE Joint Genome Institute"/>
            <person name="Toome M."/>
            <person name="Kuo A."/>
            <person name="Henrissat B."/>
            <person name="Lipzen A."/>
            <person name="Tritt A."/>
            <person name="Yoshinaga Y."/>
            <person name="Zane M."/>
            <person name="Barry K."/>
            <person name="Grigoriev I.V."/>
            <person name="Spatafora J.W."/>
            <person name="Aimea M.C."/>
        </authorList>
    </citation>
    <scope>NUCLEOTIDE SEQUENCE [LARGE SCALE GENOMIC DNA]</scope>
    <source>
        <strain evidence="5 6">UBC 951</strain>
    </source>
</reference>
<dbReference type="SMART" id="SM00028">
    <property type="entry name" value="TPR"/>
    <property type="match status" value="2"/>
</dbReference>
<accession>A0A066VYP2</accession>
<dbReference type="Proteomes" id="UP000027361">
    <property type="component" value="Unassembled WGS sequence"/>
</dbReference>
<feature type="repeat" description="TPR" evidence="3">
    <location>
        <begin position="646"/>
        <end position="679"/>
    </location>
</feature>
<gene>
    <name evidence="5" type="ORF">K437DRAFT_256128</name>
</gene>
<dbReference type="FunCoup" id="A0A066VYP2">
    <property type="interactions" value="764"/>
</dbReference>
<dbReference type="GeneID" id="25264337"/>
<feature type="region of interest" description="Disordered" evidence="4">
    <location>
        <begin position="261"/>
        <end position="282"/>
    </location>
</feature>
<evidence type="ECO:0000256" key="3">
    <source>
        <dbReference type="PROSITE-ProRule" id="PRU00339"/>
    </source>
</evidence>
<keyword evidence="1" id="KW-0677">Repeat</keyword>
<feature type="region of interest" description="Disordered" evidence="4">
    <location>
        <begin position="772"/>
        <end position="793"/>
    </location>
</feature>
<feature type="repeat" description="TPR" evidence="3">
    <location>
        <begin position="680"/>
        <end position="713"/>
    </location>
</feature>
<evidence type="ECO:0000313" key="6">
    <source>
        <dbReference type="Proteomes" id="UP000027361"/>
    </source>
</evidence>
<name>A0A066VYP2_TILAU</name>
<dbReference type="RefSeq" id="XP_013243600.1">
    <property type="nucleotide sequence ID" value="XM_013388146.1"/>
</dbReference>
<dbReference type="InterPro" id="IPR011990">
    <property type="entry name" value="TPR-like_helical_dom_sf"/>
</dbReference>
<keyword evidence="2 3" id="KW-0802">TPR repeat</keyword>
<evidence type="ECO:0000256" key="1">
    <source>
        <dbReference type="ARBA" id="ARBA00022737"/>
    </source>
</evidence>
<sequence length="1066" mass="117296">MDDQIESLWAWTASLPGASADSGVGGTAQTLALLTHCKAGDYAAVLRSEAAQIMLQPFKEDVLGRNVSSTSSPSSSARRYELDKTSLIHVPTSDEEFQQAILITAAALSAFIQANWTGPDLSFSSAELLGIQDKDAKAQLHSAAVDALQWRGEPAYHLCRDPFMLVFAVRWLAKLSLSPSTSDSPDLQHLAAWWRLRGALVHNRLLDEPVPFGDSIMRGPEGASEFLLERKNNSSLSHPPKAKLWTDVLARLVLERGLALQRGGSGHSHGQDAGQSPGRNQTPSELFVEAARLHGFAYQLSGALGKRTKWQKEDKSQLILLAKSRDDVIQSEAEERAREAQEAKEANDAAVAEEQGVDHERSGWKSRSKEGQDKSMPSNLELNDDTLLELTQFTSTVISTDGGEDAASPLAAIDPNAQPPLSPFDQSILLALSLNIRNTSPSHGLTSSQISAFVQRVLLHPMNWSVYTMALLLRSRLESTRTRTVERSVLQLQALVDQMPTADSSVSERLRFFFSIDLPPRWELQAELGKRYAALGVVRSALEIYSAIEMWEEAVLCLGSLGRHEEGREVVRDLLEGRKVEVGEALVRRKQMEQSEGVSGTSKGTARTRMGAARLAKLWCLLGDLEPASALEHYKQAWSVSGSSSARAARSLGGIYFSSQQYAQTIDWLRRALAINPLFSRSWFVLGCAYMREESWQLAAGCFRRCTSLDDEDGESWNNLASCYLRMGVEGGSKKGGVRKRRAQDASKVTNGTALPLLDEEANDGLDALTLEDENDTEDDEEDEPSRVSSARKADTSYALRKLAHRALEQSLKFSRDSWRVWYNYMVVSIDVGELREAARALGRVVEIRCARSAADAGEKGGADAVDFDVLDRLVDAVTRGGASSAVVTDGAGAAQGYAQAQEQEDPNAARNLLRAIELLFSGTLLARVHDSARLWRVYARLQMYKGAYRAYLEAELQAWKCARADAGEDAAALDKARWLQGVEELQELVEVMENLGPRPAKVRGPLALTQEGGSKEDEEAEEAMPDWKFKARSLVRGYMARTKEAFEDAPEWDRLVQMRNGLRGA</sequence>
<feature type="region of interest" description="Disordered" evidence="4">
    <location>
        <begin position="1003"/>
        <end position="1024"/>
    </location>
</feature>
<dbReference type="InParanoid" id="A0A066VYP2"/>
<organism evidence="5 6">
    <name type="scientific">Tilletiaria anomala (strain ATCC 24038 / CBS 436.72 / UBC 951)</name>
    <dbReference type="NCBI Taxonomy" id="1037660"/>
    <lineage>
        <taxon>Eukaryota</taxon>
        <taxon>Fungi</taxon>
        <taxon>Dikarya</taxon>
        <taxon>Basidiomycota</taxon>
        <taxon>Ustilaginomycotina</taxon>
        <taxon>Exobasidiomycetes</taxon>
        <taxon>Georgefischeriales</taxon>
        <taxon>Tilletiariaceae</taxon>
        <taxon>Tilletiaria</taxon>
    </lineage>
</organism>
<dbReference type="EMBL" id="JMSN01000034">
    <property type="protein sequence ID" value="KDN46621.1"/>
    <property type="molecule type" value="Genomic_DNA"/>
</dbReference>
<protein>
    <submittedName>
        <fullName evidence="5">TPR-like protein</fullName>
    </submittedName>
</protein>